<dbReference type="Pfam" id="PF00892">
    <property type="entry name" value="EamA"/>
    <property type="match status" value="2"/>
</dbReference>
<evidence type="ECO:0000256" key="1">
    <source>
        <dbReference type="ARBA" id="ARBA00004141"/>
    </source>
</evidence>
<dbReference type="EMBL" id="CP019697">
    <property type="protein sequence ID" value="AQS52263.1"/>
    <property type="molecule type" value="Genomic_DNA"/>
</dbReference>
<proteinExistence type="inferred from homology"/>
<evidence type="ECO:0000313" key="8">
    <source>
        <dbReference type="EMBL" id="AQS52263.1"/>
    </source>
</evidence>
<feature type="transmembrane region" description="Helical" evidence="6">
    <location>
        <begin position="254"/>
        <end position="273"/>
    </location>
</feature>
<reference evidence="8 9" key="1">
    <citation type="submission" date="2017-01" db="EMBL/GenBank/DDBJ databases">
        <title>Complete Genome Sequence of Paenalcaligenes hominis, Isolated from a paraplegic Patient with neurogenic bladder.</title>
        <authorList>
            <person name="Mukhopadhyay R."/>
            <person name="Joaquin J."/>
            <person name="Hogue R."/>
            <person name="Kilaru A."/>
            <person name="Jospin G."/>
            <person name="Mars K."/>
            <person name="Eisen J.A."/>
            <person name="Chaturvedi V."/>
        </authorList>
    </citation>
    <scope>NUCLEOTIDE SEQUENCE [LARGE SCALE GENOMIC DNA]</scope>
    <source>
        <strain evidence="8 9">15S00501</strain>
    </source>
</reference>
<comment type="subcellular location">
    <subcellularLocation>
        <location evidence="1">Membrane</location>
        <topology evidence="1">Multi-pass membrane protein</topology>
    </subcellularLocation>
</comment>
<evidence type="ECO:0000256" key="6">
    <source>
        <dbReference type="SAM" id="Phobius"/>
    </source>
</evidence>
<evidence type="ECO:0000256" key="4">
    <source>
        <dbReference type="ARBA" id="ARBA00022989"/>
    </source>
</evidence>
<evidence type="ECO:0000256" key="5">
    <source>
        <dbReference type="ARBA" id="ARBA00023136"/>
    </source>
</evidence>
<accession>A0A1U9K2G6</accession>
<evidence type="ECO:0000256" key="2">
    <source>
        <dbReference type="ARBA" id="ARBA00007362"/>
    </source>
</evidence>
<dbReference type="STRING" id="643674.PAEH1_00925"/>
<comment type="similarity">
    <text evidence="2">Belongs to the EamA transporter family.</text>
</comment>
<dbReference type="InterPro" id="IPR050638">
    <property type="entry name" value="AA-Vitamin_Transporters"/>
</dbReference>
<feature type="transmembrane region" description="Helical" evidence="6">
    <location>
        <begin position="223"/>
        <end position="245"/>
    </location>
</feature>
<evidence type="ECO:0000259" key="7">
    <source>
        <dbReference type="Pfam" id="PF00892"/>
    </source>
</evidence>
<dbReference type="OrthoDB" id="184388at2"/>
<evidence type="ECO:0000313" key="9">
    <source>
        <dbReference type="Proteomes" id="UP000189369"/>
    </source>
</evidence>
<dbReference type="GO" id="GO:0016020">
    <property type="term" value="C:membrane"/>
    <property type="evidence" value="ECO:0007669"/>
    <property type="project" value="UniProtKB-SubCell"/>
</dbReference>
<feature type="transmembrane region" description="Helical" evidence="6">
    <location>
        <begin position="194"/>
        <end position="211"/>
    </location>
</feature>
<protein>
    <submittedName>
        <fullName evidence="8">EamA family transporter</fullName>
    </submittedName>
</protein>
<feature type="transmembrane region" description="Helical" evidence="6">
    <location>
        <begin position="101"/>
        <end position="120"/>
    </location>
</feature>
<dbReference type="PANTHER" id="PTHR32322">
    <property type="entry name" value="INNER MEMBRANE TRANSPORTER"/>
    <property type="match status" value="1"/>
</dbReference>
<feature type="transmembrane region" description="Helical" evidence="6">
    <location>
        <begin position="279"/>
        <end position="297"/>
    </location>
</feature>
<keyword evidence="5 6" id="KW-0472">Membrane</keyword>
<feature type="domain" description="EamA" evidence="7">
    <location>
        <begin position="161"/>
        <end position="296"/>
    </location>
</feature>
<dbReference type="KEGG" id="phn:PAEH1_00925"/>
<keyword evidence="4 6" id="KW-1133">Transmembrane helix</keyword>
<gene>
    <name evidence="8" type="ORF">PAEH1_00925</name>
</gene>
<keyword evidence="3 6" id="KW-0812">Transmembrane</keyword>
<name>A0A1U9K2G6_9BURK</name>
<dbReference type="AlphaFoldDB" id="A0A1U9K2G6"/>
<evidence type="ECO:0000256" key="3">
    <source>
        <dbReference type="ARBA" id="ARBA00022692"/>
    </source>
</evidence>
<feature type="transmembrane region" description="Helical" evidence="6">
    <location>
        <begin position="127"/>
        <end position="145"/>
    </location>
</feature>
<organism evidence="8 9">
    <name type="scientific">Paenalcaligenes hominis</name>
    <dbReference type="NCBI Taxonomy" id="643674"/>
    <lineage>
        <taxon>Bacteria</taxon>
        <taxon>Pseudomonadati</taxon>
        <taxon>Pseudomonadota</taxon>
        <taxon>Betaproteobacteria</taxon>
        <taxon>Burkholderiales</taxon>
        <taxon>Alcaligenaceae</taxon>
        <taxon>Paenalcaligenes</taxon>
    </lineage>
</organism>
<feature type="domain" description="EamA" evidence="7">
    <location>
        <begin position="15"/>
        <end position="144"/>
    </location>
</feature>
<dbReference type="Proteomes" id="UP000189369">
    <property type="component" value="Chromosome"/>
</dbReference>
<dbReference type="PANTHER" id="PTHR32322:SF2">
    <property type="entry name" value="EAMA DOMAIN-CONTAINING PROTEIN"/>
    <property type="match status" value="1"/>
</dbReference>
<dbReference type="InterPro" id="IPR037185">
    <property type="entry name" value="EmrE-like"/>
</dbReference>
<sequence length="328" mass="35824">MAEQRQRLTPQATSLMVLLCFVWALAQIGLKYTAHDMAATLQIAVRSIGGAVLTWGFVRWRGQRLFTMAGAWRPGIVVGALFAGEFFFVGEALRYTSASHVSIFLYTAPIFAALGLHFFTPDERLQPLQWLGVLLAFVGVTISFLGRDTLTMSGASLHGLLGDGLALLGGLFWGATTVVVRGTRLKNAPATETLFYQLLGAFVILLSGAYLTGQTGVNWSWSLIGNLIFQTIAVSFASLLVWFWLLRHYLASRLGVLSFMTPLFGVLLGVLLLNEHIERSFMVGAVCVVVGIILVNGHDWFFKSTKLNLTVSVNTDNQASSSPDQSTR</sequence>
<dbReference type="InterPro" id="IPR000620">
    <property type="entry name" value="EamA_dom"/>
</dbReference>
<feature type="transmembrane region" description="Helical" evidence="6">
    <location>
        <begin position="12"/>
        <end position="32"/>
    </location>
</feature>
<feature type="transmembrane region" description="Helical" evidence="6">
    <location>
        <begin position="70"/>
        <end position="89"/>
    </location>
</feature>
<feature type="transmembrane region" description="Helical" evidence="6">
    <location>
        <begin position="165"/>
        <end position="182"/>
    </location>
</feature>
<dbReference type="SUPFAM" id="SSF103481">
    <property type="entry name" value="Multidrug resistance efflux transporter EmrE"/>
    <property type="match status" value="2"/>
</dbReference>